<keyword evidence="1" id="KW-0175">Coiled coil</keyword>
<evidence type="ECO:0000313" key="3">
    <source>
        <dbReference type="Proteomes" id="UP000318080"/>
    </source>
</evidence>
<gene>
    <name evidence="2" type="ORF">EJK80_02025</name>
</gene>
<evidence type="ECO:0000256" key="1">
    <source>
        <dbReference type="SAM" id="Coils"/>
    </source>
</evidence>
<reference evidence="2 3" key="1">
    <citation type="submission" date="2019-06" db="EMBL/GenBank/DDBJ databases">
        <title>Draft genome of C. phoceense Strain 272.</title>
        <authorList>
            <person name="Pacheco L.G.C."/>
            <person name="Barberis C.M."/>
            <person name="Almuzara M.N."/>
            <person name="Traglia G.M."/>
            <person name="Santos C.S."/>
            <person name="Rocha D.J.P.G."/>
            <person name="Aguiar E.R.G.R."/>
            <person name="Vay C.A."/>
        </authorList>
    </citation>
    <scope>NUCLEOTIDE SEQUENCE [LARGE SCALE GENOMIC DNA]</scope>
    <source>
        <strain evidence="2 3">272</strain>
    </source>
</reference>
<protein>
    <recommendedName>
        <fullName evidence="4">Septicolysin</fullName>
    </recommendedName>
</protein>
<dbReference type="RefSeq" id="WP_066489845.1">
    <property type="nucleotide sequence ID" value="NZ_JADPQA010000004.1"/>
</dbReference>
<dbReference type="GeneID" id="79851798"/>
<dbReference type="CDD" id="cd12208">
    <property type="entry name" value="DIP1984-like"/>
    <property type="match status" value="1"/>
</dbReference>
<comment type="caution">
    <text evidence="2">The sequence shown here is derived from an EMBL/GenBank/DDBJ whole genome shotgun (WGS) entry which is preliminary data.</text>
</comment>
<dbReference type="Pfam" id="PF20935">
    <property type="entry name" value="DUF6847"/>
    <property type="match status" value="1"/>
</dbReference>
<dbReference type="EMBL" id="VHIR01000002">
    <property type="protein sequence ID" value="TQE44386.1"/>
    <property type="molecule type" value="Genomic_DNA"/>
</dbReference>
<sequence>MLLAEALAERAEAQARLDELRSRIVAVARVQEGDTPDEDPAELLAEAEHLVDRIDELVKAINATNSATAFDAERNLTAALADRDGLIRRRRLLADAAEAAAARQDRFSRSEIKFVSTLDVAALRKKIDEVSKAYRELDTKIQQKNWSTEVV</sequence>
<organism evidence="2 3">
    <name type="scientific">Corynebacterium phoceense</name>
    <dbReference type="NCBI Taxonomy" id="1686286"/>
    <lineage>
        <taxon>Bacteria</taxon>
        <taxon>Bacillati</taxon>
        <taxon>Actinomycetota</taxon>
        <taxon>Actinomycetes</taxon>
        <taxon>Mycobacteriales</taxon>
        <taxon>Corynebacteriaceae</taxon>
        <taxon>Corynebacterium</taxon>
    </lineage>
</organism>
<accession>A0A540R9H9</accession>
<evidence type="ECO:0000313" key="2">
    <source>
        <dbReference type="EMBL" id="TQE44386.1"/>
    </source>
</evidence>
<dbReference type="InterPro" id="IPR047741">
    <property type="entry name" value="DIP1984-like"/>
</dbReference>
<evidence type="ECO:0008006" key="4">
    <source>
        <dbReference type="Google" id="ProtNLM"/>
    </source>
</evidence>
<dbReference type="NCBIfam" id="NF038048">
    <property type="entry name" value="DIP1984_fam"/>
    <property type="match status" value="1"/>
</dbReference>
<name>A0A540R9H9_9CORY</name>
<keyword evidence="3" id="KW-1185">Reference proteome</keyword>
<dbReference type="AlphaFoldDB" id="A0A540R9H9"/>
<dbReference type="Proteomes" id="UP000318080">
    <property type="component" value="Unassembled WGS sequence"/>
</dbReference>
<proteinExistence type="predicted"/>
<feature type="coiled-coil region" evidence="1">
    <location>
        <begin position="3"/>
        <end position="30"/>
    </location>
</feature>
<dbReference type="Gene3D" id="6.10.320.10">
    <property type="match status" value="1"/>
</dbReference>
<dbReference type="STRING" id="1686286.GCA_900092335_00451"/>